<feature type="compositionally biased region" description="Low complexity" evidence="4">
    <location>
        <begin position="593"/>
        <end position="602"/>
    </location>
</feature>
<evidence type="ECO:0000256" key="3">
    <source>
        <dbReference type="PROSITE-ProRule" id="PRU00221"/>
    </source>
</evidence>
<name>A0A0D2MYS9_9CHLO</name>
<dbReference type="SUPFAM" id="SSF50978">
    <property type="entry name" value="WD40 repeat-like"/>
    <property type="match status" value="1"/>
</dbReference>
<dbReference type="GeneID" id="25741515"/>
<dbReference type="InterPro" id="IPR001680">
    <property type="entry name" value="WD40_rpt"/>
</dbReference>
<dbReference type="PROSITE" id="PS00678">
    <property type="entry name" value="WD_REPEATS_1"/>
    <property type="match status" value="1"/>
</dbReference>
<dbReference type="InterPro" id="IPR019775">
    <property type="entry name" value="WD40_repeat_CS"/>
</dbReference>
<accession>A0A0D2MYS9</accession>
<dbReference type="OrthoDB" id="20669at2759"/>
<dbReference type="RefSeq" id="XP_013898340.1">
    <property type="nucleotide sequence ID" value="XM_014042886.1"/>
</dbReference>
<feature type="compositionally biased region" description="Acidic residues" evidence="4">
    <location>
        <begin position="97"/>
        <end position="106"/>
    </location>
</feature>
<dbReference type="InterPro" id="IPR036322">
    <property type="entry name" value="WD40_repeat_dom_sf"/>
</dbReference>
<evidence type="ECO:0000256" key="1">
    <source>
        <dbReference type="ARBA" id="ARBA00022574"/>
    </source>
</evidence>
<dbReference type="AlphaFoldDB" id="A0A0D2MYS9"/>
<organism evidence="5 6">
    <name type="scientific">Monoraphidium neglectum</name>
    <dbReference type="NCBI Taxonomy" id="145388"/>
    <lineage>
        <taxon>Eukaryota</taxon>
        <taxon>Viridiplantae</taxon>
        <taxon>Chlorophyta</taxon>
        <taxon>core chlorophytes</taxon>
        <taxon>Chlorophyceae</taxon>
        <taxon>CS clade</taxon>
        <taxon>Sphaeropleales</taxon>
        <taxon>Selenastraceae</taxon>
        <taxon>Monoraphidium</taxon>
    </lineage>
</organism>
<dbReference type="PROSITE" id="PS50294">
    <property type="entry name" value="WD_REPEATS_REGION"/>
    <property type="match status" value="1"/>
</dbReference>
<reference evidence="5 6" key="1">
    <citation type="journal article" date="2013" name="BMC Genomics">
        <title>Reconstruction of the lipid metabolism for the microalga Monoraphidium neglectum from its genome sequence reveals characteristics suitable for biofuel production.</title>
        <authorList>
            <person name="Bogen C."/>
            <person name="Al-Dilaimi A."/>
            <person name="Albersmeier A."/>
            <person name="Wichmann J."/>
            <person name="Grundmann M."/>
            <person name="Rupp O."/>
            <person name="Lauersen K.J."/>
            <person name="Blifernez-Klassen O."/>
            <person name="Kalinowski J."/>
            <person name="Goesmann A."/>
            <person name="Mussgnug J.H."/>
            <person name="Kruse O."/>
        </authorList>
    </citation>
    <scope>NUCLEOTIDE SEQUENCE [LARGE SCALE GENOMIC DNA]</scope>
    <source>
        <strain evidence="5 6">SAG 48.87</strain>
    </source>
</reference>
<dbReference type="PANTHER" id="PTHR43991:SF12">
    <property type="entry name" value="WD REPEAT PROTEIN (AFU_ORTHOLOGUE AFUA_8G05640)"/>
    <property type="match status" value="1"/>
</dbReference>
<dbReference type="PANTHER" id="PTHR43991">
    <property type="entry name" value="WD REPEAT PROTEIN (AFU_ORTHOLOGUE AFUA_8G05640)-RELATED"/>
    <property type="match status" value="1"/>
</dbReference>
<dbReference type="Gene3D" id="2.130.10.10">
    <property type="entry name" value="YVTN repeat-like/Quinoprotein amine dehydrogenase"/>
    <property type="match status" value="1"/>
</dbReference>
<feature type="region of interest" description="Disordered" evidence="4">
    <location>
        <begin position="78"/>
        <end position="108"/>
    </location>
</feature>
<feature type="region of interest" description="Disordered" evidence="4">
    <location>
        <begin position="584"/>
        <end position="637"/>
    </location>
</feature>
<sequence length="851" mass="88143">MIGVARSSAGMDADGGETGGWYADARTAGAARGALAPQAAPGRARRQHAPQQHGQWQAEQQRAPVVLTASGPHARAGAAAAAADAGRGGWGWQWSEGEQEEEEEEAWWSNGDGMAAARFAGGEYEGQGEWGVAAPQAEGRFSGWQQPAARSPLPEPPAPPPPPATQPPQRPAPRQQWMWQRRRRAQADAAAAAAAEAAAAAAAAAAAERQASPSSSGATRSGSAGRPPLWGRFSSAACDPPAGPARRPGGGAAGAWAAGDSDSGSDASGGGGGEEEDGFGYGGAGRGEADMSLPPPPLEAFEHADEDDGDTTAAQVLRGRDPQGIPWARLHFSREEYRQQRLDSYQNYTNLIGEGDGPKVRTELCAGRPQPARGGSAYAFLRNWRGVPSSIVHFQPPQPPPQQQQPLPLLPPLVPPPQPTMSWGPGPASRCGALAPPPCYPRMDIAETAEGGSALDHHHPGPFALIFNPPSPRLLRLQTPGPTHSNRKRPQLRNLLWATSPHELLVVNSNAVCHWSGVTRRTTEVLNLRGLPKGPRLPGVGRVQISTLGVDGDLLAAGGFAGELVVARMRGADGDVIGGGADVISGGGGRGASSGRATSAGSARGGRGEADSEEEGSSGEEGRGQEGDEQRRRRRRAWQGGGGAFGALACGFGSVGRHCRLVYSGRVTQCENGITNGVEISRSCRLGRAIMTSSNDSTLRVFDAATLAPRARVVFPWAVNFASLRPGAAAAGGGAVAAVVGDDPDALLVDLLSGRTALRLTGHRDFAFAAAWHPAGGLLATGNQDGTAMVWDVRAPGGPLDVLPGRLGAMRALRWSSDGSFLVAAEPGDFVHVFEMEGGVAAKRAALSLDR</sequence>
<feature type="repeat" description="WD" evidence="3">
    <location>
        <begin position="760"/>
        <end position="794"/>
    </location>
</feature>
<dbReference type="Proteomes" id="UP000054498">
    <property type="component" value="Unassembled WGS sequence"/>
</dbReference>
<proteinExistence type="predicted"/>
<feature type="compositionally biased region" description="Low complexity" evidence="4">
    <location>
        <begin position="236"/>
        <end position="247"/>
    </location>
</feature>
<keyword evidence="1 3" id="KW-0853">WD repeat</keyword>
<keyword evidence="2" id="KW-0677">Repeat</keyword>
<feature type="compositionally biased region" description="Pro residues" evidence="4">
    <location>
        <begin position="153"/>
        <end position="171"/>
    </location>
</feature>
<evidence type="ECO:0000256" key="4">
    <source>
        <dbReference type="SAM" id="MobiDB-lite"/>
    </source>
</evidence>
<feature type="compositionally biased region" description="Low complexity" evidence="4">
    <location>
        <begin position="254"/>
        <end position="266"/>
    </location>
</feature>
<feature type="compositionally biased region" description="Low complexity" evidence="4">
    <location>
        <begin position="23"/>
        <end position="42"/>
    </location>
</feature>
<dbReference type="EMBL" id="KK101881">
    <property type="protein sequence ID" value="KIY99320.1"/>
    <property type="molecule type" value="Genomic_DNA"/>
</dbReference>
<evidence type="ECO:0000313" key="5">
    <source>
        <dbReference type="EMBL" id="KIY99320.1"/>
    </source>
</evidence>
<evidence type="ECO:0000313" key="6">
    <source>
        <dbReference type="Proteomes" id="UP000054498"/>
    </source>
</evidence>
<gene>
    <name evidence="5" type="ORF">MNEG_8640</name>
</gene>
<keyword evidence="6" id="KW-1185">Reference proteome</keyword>
<feature type="region of interest" description="Disordered" evidence="4">
    <location>
        <begin position="127"/>
        <end position="310"/>
    </location>
</feature>
<evidence type="ECO:0000256" key="2">
    <source>
        <dbReference type="ARBA" id="ARBA00022737"/>
    </source>
</evidence>
<dbReference type="KEGG" id="mng:MNEG_8640"/>
<dbReference type="SMART" id="SM00320">
    <property type="entry name" value="WD40"/>
    <property type="match status" value="3"/>
</dbReference>
<feature type="compositionally biased region" description="Low complexity" evidence="4">
    <location>
        <begin position="187"/>
        <end position="227"/>
    </location>
</feature>
<dbReference type="InterPro" id="IPR015943">
    <property type="entry name" value="WD40/YVTN_repeat-like_dom_sf"/>
</dbReference>
<dbReference type="PROSITE" id="PS50082">
    <property type="entry name" value="WD_REPEATS_2"/>
    <property type="match status" value="1"/>
</dbReference>
<feature type="compositionally biased region" description="Basic and acidic residues" evidence="4">
    <location>
        <begin position="620"/>
        <end position="631"/>
    </location>
</feature>
<feature type="region of interest" description="Disordered" evidence="4">
    <location>
        <begin position="1"/>
        <end position="60"/>
    </location>
</feature>
<dbReference type="Pfam" id="PF00400">
    <property type="entry name" value="WD40"/>
    <property type="match status" value="1"/>
</dbReference>
<protein>
    <submittedName>
        <fullName evidence="5">Uncharacterized protein</fullName>
    </submittedName>
</protein>